<dbReference type="RefSeq" id="WP_051489154.1">
    <property type="nucleotide sequence ID" value="NZ_CP007452.1"/>
</dbReference>
<gene>
    <name evidence="8" type="primary">uvsE</name>
    <name evidence="8" type="ORF">EAL2_c21280</name>
</gene>
<dbReference type="AlphaFoldDB" id="W8T6N5"/>
<dbReference type="EC" id="3.-.-.-" evidence="8"/>
<keyword evidence="9" id="KW-1185">Reference proteome</keyword>
<dbReference type="Proteomes" id="UP000019591">
    <property type="component" value="Chromosome"/>
</dbReference>
<evidence type="ECO:0000256" key="6">
    <source>
        <dbReference type="ARBA" id="ARBA00023204"/>
    </source>
</evidence>
<accession>W8T6N5</accession>
<sequence>MEMVTIRIGYACINLSIDAVTSKGCLLRNATPQRLRELIGMNLAGLRKILEYNAKKGIRLFRISSDLIPFGSHEVNNLEWHREFEEELDIIARIIEREGMRVSMHPGQYTVLNSNREEVVRSAVRELEYHARVLDSITSTHEHKMVLHIGGVYGDKKAAAGRFVENYGGLPDSVKRRLVIENDEKNYNSCEVLKISYATGAPVIFDNLHNAINPCGEGEATLVRECAKTWKSIDGLPKLHYSQQDRGKRSGAHSQTIESAPFFKFIEGMGGLDADIMLEVKDKNISAERMMALLGGSRAELQREWARYKYAVMEKSYAAYKEIGVAVAKGETGAAEIFGMVNSALDVEPSAGEAACAAEHVWGYFKKQAGTDEKEAFKSLIEGFRGGEISLKEVKIFLSELRGKYPAPYLSDSYYFNT</sequence>
<dbReference type="PANTHER" id="PTHR31290:SF5">
    <property type="entry name" value="UV-DAMAGE ENDONUCLEASE"/>
    <property type="match status" value="1"/>
</dbReference>
<dbReference type="Pfam" id="PF03851">
    <property type="entry name" value="UvdE"/>
    <property type="match status" value="1"/>
</dbReference>
<organism evidence="8 9">
    <name type="scientific">Peptoclostridium acidaminophilum DSM 3953</name>
    <dbReference type="NCBI Taxonomy" id="1286171"/>
    <lineage>
        <taxon>Bacteria</taxon>
        <taxon>Bacillati</taxon>
        <taxon>Bacillota</taxon>
        <taxon>Clostridia</taxon>
        <taxon>Peptostreptococcales</taxon>
        <taxon>Peptoclostridiaceae</taxon>
        <taxon>Peptoclostridium</taxon>
    </lineage>
</organism>
<keyword evidence="6" id="KW-0234">DNA repair</keyword>
<dbReference type="HOGENOM" id="CLU_017168_0_0_9"/>
<dbReference type="NCBIfam" id="TIGR00629">
    <property type="entry name" value="uvde"/>
    <property type="match status" value="1"/>
</dbReference>
<feature type="domain" description="DUF1722" evidence="7">
    <location>
        <begin position="309"/>
        <end position="417"/>
    </location>
</feature>
<keyword evidence="1" id="KW-0540">Nuclease</keyword>
<dbReference type="InterPro" id="IPR036237">
    <property type="entry name" value="Xyl_isomerase-like_sf"/>
</dbReference>
<dbReference type="PANTHER" id="PTHR31290">
    <property type="entry name" value="UV-DAMAGE ENDONUCLEASE"/>
    <property type="match status" value="1"/>
</dbReference>
<evidence type="ECO:0000256" key="4">
    <source>
        <dbReference type="ARBA" id="ARBA00022769"/>
    </source>
</evidence>
<evidence type="ECO:0000259" key="7">
    <source>
        <dbReference type="Pfam" id="PF08349"/>
    </source>
</evidence>
<dbReference type="eggNOG" id="COG4294">
    <property type="taxonomic scope" value="Bacteria"/>
</dbReference>
<dbReference type="InterPro" id="IPR013560">
    <property type="entry name" value="DUF1722"/>
</dbReference>
<dbReference type="GO" id="GO:0006289">
    <property type="term" value="P:nucleotide-excision repair"/>
    <property type="evidence" value="ECO:0007669"/>
    <property type="project" value="InterPro"/>
</dbReference>
<evidence type="ECO:0000313" key="8">
    <source>
        <dbReference type="EMBL" id="AHM57409.1"/>
    </source>
</evidence>
<proteinExistence type="predicted"/>
<dbReference type="KEGG" id="eac:EAL2_c21280"/>
<evidence type="ECO:0000256" key="1">
    <source>
        <dbReference type="ARBA" id="ARBA00022722"/>
    </source>
</evidence>
<keyword evidence="5 8" id="KW-0378">Hydrolase</keyword>
<evidence type="ECO:0000256" key="5">
    <source>
        <dbReference type="ARBA" id="ARBA00022801"/>
    </source>
</evidence>
<dbReference type="EMBL" id="CP007452">
    <property type="protein sequence ID" value="AHM57409.1"/>
    <property type="molecule type" value="Genomic_DNA"/>
</dbReference>
<dbReference type="PATRIC" id="fig|1286171.3.peg.2077"/>
<dbReference type="SUPFAM" id="SSF51658">
    <property type="entry name" value="Xylose isomerase-like"/>
    <property type="match status" value="1"/>
</dbReference>
<evidence type="ECO:0000313" key="9">
    <source>
        <dbReference type="Proteomes" id="UP000019591"/>
    </source>
</evidence>
<reference evidence="8 9" key="1">
    <citation type="journal article" date="2014" name="Genome Announc.">
        <title>Complete Genome Sequence of Amino Acid-Utilizing Eubacterium acidaminophilum al-2 (DSM 3953).</title>
        <authorList>
            <person name="Poehlein A."/>
            <person name="Andreesen J.R."/>
            <person name="Daniel R."/>
        </authorList>
    </citation>
    <scope>NUCLEOTIDE SEQUENCE [LARGE SCALE GENOMIC DNA]</scope>
    <source>
        <strain evidence="8 9">DSM 3953</strain>
    </source>
</reference>
<keyword evidence="4" id="KW-0228">DNA excision</keyword>
<keyword evidence="2 8" id="KW-0255">Endonuclease</keyword>
<keyword evidence="3" id="KW-0227">DNA damage</keyword>
<dbReference type="STRING" id="1286171.EAL2_c21280"/>
<dbReference type="GO" id="GO:0016787">
    <property type="term" value="F:hydrolase activity"/>
    <property type="evidence" value="ECO:0007669"/>
    <property type="project" value="UniProtKB-KW"/>
</dbReference>
<dbReference type="Gene3D" id="3.20.20.150">
    <property type="entry name" value="Divalent-metal-dependent TIM barrel enzymes"/>
    <property type="match status" value="1"/>
</dbReference>
<protein>
    <submittedName>
        <fullName evidence="8">UV DNA damage endonuclease UvsE</fullName>
        <ecNumber evidence="8">3.-.-.-</ecNumber>
    </submittedName>
</protein>
<dbReference type="GO" id="GO:0009411">
    <property type="term" value="P:response to UV"/>
    <property type="evidence" value="ECO:0007669"/>
    <property type="project" value="InterPro"/>
</dbReference>
<dbReference type="InterPro" id="IPR004601">
    <property type="entry name" value="UvdE"/>
</dbReference>
<name>W8T6N5_PEPAC</name>
<dbReference type="GO" id="GO:0004519">
    <property type="term" value="F:endonuclease activity"/>
    <property type="evidence" value="ECO:0007669"/>
    <property type="project" value="UniProtKB-KW"/>
</dbReference>
<evidence type="ECO:0000256" key="2">
    <source>
        <dbReference type="ARBA" id="ARBA00022759"/>
    </source>
</evidence>
<dbReference type="Pfam" id="PF08349">
    <property type="entry name" value="DUF1722"/>
    <property type="match status" value="1"/>
</dbReference>
<evidence type="ECO:0000256" key="3">
    <source>
        <dbReference type="ARBA" id="ARBA00022763"/>
    </source>
</evidence>
<dbReference type="OrthoDB" id="9782576at2"/>